<feature type="compositionally biased region" description="Low complexity" evidence="3">
    <location>
        <begin position="26"/>
        <end position="41"/>
    </location>
</feature>
<sequence length="416" mass="45121">MSMAIETERLASFTSIRPAWPHPIPSSTGGSRSRSTAAAKYPSPDSLAAASLYYSPSPDAPDNCTSFIDGTNLSDWQPGDDPVERLRELKPSHPWILILSSKEAYEGQSSAHASGSISSKHKRNAKSAKSRGDKTQDVEQDPQGISPDSCTDPRLLPTSEAMIAARKATFGNEWPHDAKRGWSCTSAKVAAAGFHYNPGTLEDDNATCAYCGKELAGWEKEDDPIDEHRRRKPECPFFKIMPSEEADAAEQEEPSQRIKKGRANVENASRTVKPSAKKTSARAVSTKKAGTAKGDAKEDVAKEVKGPEVEGNKENQPVVATKSESFLAGVDLHQTVENYLRAESTKAIQDYRDSAQQTINSFKERVAAGRVQIESMLISQFGKKRKRDEGGIGRAADKDDAEASNGDGADAEFFAN</sequence>
<feature type="region of interest" description="Disordered" evidence="3">
    <location>
        <begin position="61"/>
        <end position="85"/>
    </location>
</feature>
<feature type="compositionally biased region" description="Basic and acidic residues" evidence="3">
    <location>
        <begin position="387"/>
        <end position="398"/>
    </location>
</feature>
<dbReference type="SUPFAM" id="SSF57924">
    <property type="entry name" value="Inhibitor of apoptosis (IAP) repeat"/>
    <property type="match status" value="2"/>
</dbReference>
<evidence type="ECO:0000313" key="4">
    <source>
        <dbReference type="EMBL" id="KAK0547000.1"/>
    </source>
</evidence>
<dbReference type="Gene3D" id="1.10.1170.10">
    <property type="entry name" value="Inhibitor Of Apoptosis Protein (2mihbC-IAP-1), Chain A"/>
    <property type="match status" value="2"/>
</dbReference>
<dbReference type="EMBL" id="JAPDMZ010000174">
    <property type="protein sequence ID" value="KAK0547000.1"/>
    <property type="molecule type" value="Genomic_DNA"/>
</dbReference>
<feature type="compositionally biased region" description="Low complexity" evidence="3">
    <location>
        <begin position="109"/>
        <end position="118"/>
    </location>
</feature>
<keyword evidence="5" id="KW-1185">Reference proteome</keyword>
<dbReference type="GO" id="GO:0046872">
    <property type="term" value="F:metal ion binding"/>
    <property type="evidence" value="ECO:0007669"/>
    <property type="project" value="UniProtKB-KW"/>
</dbReference>
<keyword evidence="1" id="KW-0479">Metal-binding</keyword>
<evidence type="ECO:0000256" key="1">
    <source>
        <dbReference type="ARBA" id="ARBA00022723"/>
    </source>
</evidence>
<evidence type="ECO:0000313" key="5">
    <source>
        <dbReference type="Proteomes" id="UP001176517"/>
    </source>
</evidence>
<accession>A0AAN6JS63</accession>
<organism evidence="4 5">
    <name type="scientific">Tilletia horrida</name>
    <dbReference type="NCBI Taxonomy" id="155126"/>
    <lineage>
        <taxon>Eukaryota</taxon>
        <taxon>Fungi</taxon>
        <taxon>Dikarya</taxon>
        <taxon>Basidiomycota</taxon>
        <taxon>Ustilaginomycotina</taxon>
        <taxon>Exobasidiomycetes</taxon>
        <taxon>Tilletiales</taxon>
        <taxon>Tilletiaceae</taxon>
        <taxon>Tilletia</taxon>
    </lineage>
</organism>
<dbReference type="Proteomes" id="UP001176517">
    <property type="component" value="Unassembled WGS sequence"/>
</dbReference>
<comment type="caution">
    <text evidence="4">The sequence shown here is derived from an EMBL/GenBank/DDBJ whole genome shotgun (WGS) entry which is preliminary data.</text>
</comment>
<feature type="region of interest" description="Disordered" evidence="3">
    <location>
        <begin position="242"/>
        <end position="318"/>
    </location>
</feature>
<feature type="compositionally biased region" description="Basic residues" evidence="3">
    <location>
        <begin position="119"/>
        <end position="129"/>
    </location>
</feature>
<feature type="compositionally biased region" description="Basic and acidic residues" evidence="3">
    <location>
        <begin position="294"/>
        <end position="313"/>
    </location>
</feature>
<keyword evidence="2" id="KW-0862">Zinc</keyword>
<reference evidence="4" key="1">
    <citation type="journal article" date="2023" name="PhytoFront">
        <title>Draft Genome Resources of Seven Strains of Tilletia horrida, Causal Agent of Kernel Smut of Rice.</title>
        <authorList>
            <person name="Khanal S."/>
            <person name="Antony Babu S."/>
            <person name="Zhou X.G."/>
        </authorList>
    </citation>
    <scope>NUCLEOTIDE SEQUENCE</scope>
    <source>
        <strain evidence="4">TX6</strain>
    </source>
</reference>
<feature type="region of interest" description="Disordered" evidence="3">
    <location>
        <begin position="382"/>
        <end position="416"/>
    </location>
</feature>
<dbReference type="Pfam" id="PF00653">
    <property type="entry name" value="BIR"/>
    <property type="match status" value="1"/>
</dbReference>
<name>A0AAN6JS63_9BASI</name>
<feature type="compositionally biased region" description="Acidic residues" evidence="3">
    <location>
        <begin position="244"/>
        <end position="253"/>
    </location>
</feature>
<feature type="region of interest" description="Disordered" evidence="3">
    <location>
        <begin position="109"/>
        <end position="155"/>
    </location>
</feature>
<dbReference type="CDD" id="cd00022">
    <property type="entry name" value="BIR"/>
    <property type="match status" value="1"/>
</dbReference>
<evidence type="ECO:0000256" key="3">
    <source>
        <dbReference type="SAM" id="MobiDB-lite"/>
    </source>
</evidence>
<dbReference type="PANTHER" id="PTHR46771:SF5">
    <property type="entry name" value="DETERIN"/>
    <property type="match status" value="1"/>
</dbReference>
<feature type="compositionally biased region" description="Polar residues" evidence="3">
    <location>
        <begin position="63"/>
        <end position="75"/>
    </location>
</feature>
<dbReference type="InterPro" id="IPR001370">
    <property type="entry name" value="BIR_rpt"/>
</dbReference>
<feature type="region of interest" description="Disordered" evidence="3">
    <location>
        <begin position="16"/>
        <end position="41"/>
    </location>
</feature>
<gene>
    <name evidence="4" type="ORF">OC846_005029</name>
</gene>
<evidence type="ECO:0008006" key="6">
    <source>
        <dbReference type="Google" id="ProtNLM"/>
    </source>
</evidence>
<protein>
    <recommendedName>
        <fullName evidence="6">Inhibitor of apoptosis repeat-containing protein</fullName>
    </recommendedName>
</protein>
<dbReference type="InterPro" id="IPR051190">
    <property type="entry name" value="Baculoviral_IAP"/>
</dbReference>
<evidence type="ECO:0000256" key="2">
    <source>
        <dbReference type="ARBA" id="ARBA00022833"/>
    </source>
</evidence>
<dbReference type="AlphaFoldDB" id="A0AAN6JS63"/>
<dbReference type="SMART" id="SM00238">
    <property type="entry name" value="BIR"/>
    <property type="match status" value="2"/>
</dbReference>
<proteinExistence type="predicted"/>
<dbReference type="PANTHER" id="PTHR46771">
    <property type="entry name" value="DETERIN"/>
    <property type="match status" value="1"/>
</dbReference>
<dbReference type="PROSITE" id="PS50143">
    <property type="entry name" value="BIR_REPEAT_2"/>
    <property type="match status" value="2"/>
</dbReference>